<proteinExistence type="predicted"/>
<dbReference type="AlphaFoldDB" id="A0A382K0V8"/>
<accession>A0A382K0V8</accession>
<evidence type="ECO:0000313" key="1">
    <source>
        <dbReference type="EMBL" id="SVC18090.1"/>
    </source>
</evidence>
<name>A0A382K0V8_9ZZZZ</name>
<feature type="non-terminal residue" evidence="1">
    <location>
        <position position="1"/>
    </location>
</feature>
<dbReference type="EMBL" id="UINC01077715">
    <property type="protein sequence ID" value="SVC18090.1"/>
    <property type="molecule type" value="Genomic_DNA"/>
</dbReference>
<sequence>RIKIQIFYNLFIRTSLNMKKLITSILLTSIVLFAEETNKTPPFPFPLDARQLILPPLGMTQDRDFTELLGISTTAPVSNGSMYFHADIPDSILNAGPVNAFIFYGNGQDGNWSEEDAYYLGTPGYENTFEAVAQTPVSGELHIGVQAGITLEGLEVTVTQSPYNAIDNIPAPWYLTACEDETGDEETGNQSLDIQEISVAVSDDRVHVHLKNAGGGFPTGGFWGPWNLYVVGFLNPEDPDSSLYGIGYGDGGFGLLYPGLWKFQLDSDFPEFVADIDYSITGNNLYMAANMSDIFNDPDFGEWPNEFESVVVTGLTVSASFDDLVIGDLTDPAFMNPNFQSYEIGINIPPTLSELSYEIIGDTAGMSLVHLQTEYADEDNHFPLNAEYNIMLNGGSVYTGEMFSYDHLYSDGSLFELEIPLESGNYEV</sequence>
<gene>
    <name evidence="1" type="ORF">METZ01_LOCUS270944</name>
</gene>
<reference evidence="1" key="1">
    <citation type="submission" date="2018-05" db="EMBL/GenBank/DDBJ databases">
        <authorList>
            <person name="Lanie J.A."/>
            <person name="Ng W.-L."/>
            <person name="Kazmierczak K.M."/>
            <person name="Andrzejewski T.M."/>
            <person name="Davidsen T.M."/>
            <person name="Wayne K.J."/>
            <person name="Tettelin H."/>
            <person name="Glass J.I."/>
            <person name="Rusch D."/>
            <person name="Podicherti R."/>
            <person name="Tsui H.-C.T."/>
            <person name="Winkler M.E."/>
        </authorList>
    </citation>
    <scope>NUCLEOTIDE SEQUENCE</scope>
</reference>
<feature type="non-terminal residue" evidence="1">
    <location>
        <position position="428"/>
    </location>
</feature>
<protein>
    <submittedName>
        <fullName evidence="1">Uncharacterized protein</fullName>
    </submittedName>
</protein>
<organism evidence="1">
    <name type="scientific">marine metagenome</name>
    <dbReference type="NCBI Taxonomy" id="408172"/>
    <lineage>
        <taxon>unclassified sequences</taxon>
        <taxon>metagenomes</taxon>
        <taxon>ecological metagenomes</taxon>
    </lineage>
</organism>